<feature type="region of interest" description="Disordered" evidence="1">
    <location>
        <begin position="396"/>
        <end position="415"/>
    </location>
</feature>
<dbReference type="OrthoDB" id="2372055at2759"/>
<feature type="compositionally biased region" description="Low complexity" evidence="1">
    <location>
        <begin position="102"/>
        <end position="116"/>
    </location>
</feature>
<dbReference type="Proteomes" id="UP000193648">
    <property type="component" value="Unassembled WGS sequence"/>
</dbReference>
<gene>
    <name evidence="3" type="ORF">BCR41DRAFT_360835</name>
</gene>
<comment type="caution">
    <text evidence="3">The sequence shown here is derived from an EMBL/GenBank/DDBJ whole genome shotgun (WGS) entry which is preliminary data.</text>
</comment>
<organism evidence="3 4">
    <name type="scientific">Lobosporangium transversale</name>
    <dbReference type="NCBI Taxonomy" id="64571"/>
    <lineage>
        <taxon>Eukaryota</taxon>
        <taxon>Fungi</taxon>
        <taxon>Fungi incertae sedis</taxon>
        <taxon>Mucoromycota</taxon>
        <taxon>Mortierellomycotina</taxon>
        <taxon>Mortierellomycetes</taxon>
        <taxon>Mortierellales</taxon>
        <taxon>Mortierellaceae</taxon>
        <taxon>Lobosporangium</taxon>
    </lineage>
</organism>
<keyword evidence="2" id="KW-0812">Transmembrane</keyword>
<evidence type="ECO:0000313" key="4">
    <source>
        <dbReference type="Proteomes" id="UP000193648"/>
    </source>
</evidence>
<name>A0A1Y2GBS0_9FUNG</name>
<feature type="region of interest" description="Disordered" evidence="1">
    <location>
        <begin position="90"/>
        <end position="292"/>
    </location>
</feature>
<feature type="compositionally biased region" description="Polar residues" evidence="1">
    <location>
        <begin position="186"/>
        <end position="198"/>
    </location>
</feature>
<keyword evidence="2" id="KW-0472">Membrane</keyword>
<proteinExistence type="predicted"/>
<feature type="transmembrane region" description="Helical" evidence="2">
    <location>
        <begin position="344"/>
        <end position="363"/>
    </location>
</feature>
<dbReference type="AlphaFoldDB" id="A0A1Y2GBS0"/>
<accession>A0A1Y2GBS0</accession>
<keyword evidence="2" id="KW-1133">Transmembrane helix</keyword>
<feature type="compositionally biased region" description="Polar residues" evidence="1">
    <location>
        <begin position="238"/>
        <end position="248"/>
    </location>
</feature>
<dbReference type="RefSeq" id="XP_021877589.1">
    <property type="nucleotide sequence ID" value="XM_022025427.1"/>
</dbReference>
<feature type="compositionally biased region" description="Low complexity" evidence="1">
    <location>
        <begin position="199"/>
        <end position="220"/>
    </location>
</feature>
<keyword evidence="4" id="KW-1185">Reference proteome</keyword>
<feature type="compositionally biased region" description="Basic and acidic residues" evidence="1">
    <location>
        <begin position="249"/>
        <end position="273"/>
    </location>
</feature>
<sequence>MSSFDPNDPFDNGQPWLNVQSNSSVWRASNLDSTAGDTTTTTATTSGINLNSAAPVAAASENILIAIPASPVSPVVQPTAPSLHTIATTAPMASQPGPSDGSAEATASRTTTTVSAGKKTATSHSIQHDDDLPPSYEATIVNTKDRSPNLQGYGRPQNFHDNYDHLRGPPGQRGLDIKTRIPLDSTPASHYQSGSDANGSTGVASGSSSSSGRARGPSSGEQSNNGPRYGSISPPQGRHQSQLQNEISQGREDDELHSRDVDRLLGTDQDQPHHQPHGAQAPRSRYNDNVYHDADEGPESHWGVVGDGKAWVGFFFLLIGLLPWTLFCFVWTLVTLIVAGISVIVPPIGYLFVIAAVTSWRALARIDIIISRALVSWHVREKYPFKLVKVFVSVPSTASPSSSSSSRTVTPSNTSTWSNPAVIGVAATGGPNRSRPRRSRNLWHKGAEHFRATLANKHTVNTVLYFIIFKMMFALASFIFILVLAVLAIPFMVCLLPSVLIVSRKLANGQFRWAIFWLAEKGQPIALP</sequence>
<feature type="transmembrane region" description="Helical" evidence="2">
    <location>
        <begin position="310"/>
        <end position="338"/>
    </location>
</feature>
<protein>
    <submittedName>
        <fullName evidence="3">Uncharacterized protein</fullName>
    </submittedName>
</protein>
<dbReference type="InParanoid" id="A0A1Y2GBS0"/>
<dbReference type="GeneID" id="33567271"/>
<reference evidence="3 4" key="1">
    <citation type="submission" date="2016-07" db="EMBL/GenBank/DDBJ databases">
        <title>Pervasive Adenine N6-methylation of Active Genes in Fungi.</title>
        <authorList>
            <consortium name="DOE Joint Genome Institute"/>
            <person name="Mondo S.J."/>
            <person name="Dannebaum R.O."/>
            <person name="Kuo R.C."/>
            <person name="Labutti K."/>
            <person name="Haridas S."/>
            <person name="Kuo A."/>
            <person name="Salamov A."/>
            <person name="Ahrendt S.R."/>
            <person name="Lipzen A."/>
            <person name="Sullivan W."/>
            <person name="Andreopoulos W.B."/>
            <person name="Clum A."/>
            <person name="Lindquist E."/>
            <person name="Daum C."/>
            <person name="Ramamoorthy G.K."/>
            <person name="Gryganskyi A."/>
            <person name="Culley D."/>
            <person name="Magnuson J.K."/>
            <person name="James T.Y."/>
            <person name="O'Malley M.A."/>
            <person name="Stajich J.E."/>
            <person name="Spatafora J.W."/>
            <person name="Visel A."/>
            <person name="Grigoriev I.V."/>
        </authorList>
    </citation>
    <scope>NUCLEOTIDE SEQUENCE [LARGE SCALE GENOMIC DNA]</scope>
    <source>
        <strain evidence="3 4">NRRL 3116</strain>
    </source>
</reference>
<evidence type="ECO:0000256" key="2">
    <source>
        <dbReference type="SAM" id="Phobius"/>
    </source>
</evidence>
<evidence type="ECO:0000256" key="1">
    <source>
        <dbReference type="SAM" id="MobiDB-lite"/>
    </source>
</evidence>
<dbReference type="EMBL" id="MCFF01000045">
    <property type="protein sequence ID" value="ORZ06546.1"/>
    <property type="molecule type" value="Genomic_DNA"/>
</dbReference>
<feature type="transmembrane region" description="Helical" evidence="2">
    <location>
        <begin position="473"/>
        <end position="502"/>
    </location>
</feature>
<evidence type="ECO:0000313" key="3">
    <source>
        <dbReference type="EMBL" id="ORZ06546.1"/>
    </source>
</evidence>